<dbReference type="RefSeq" id="WP_246077409.1">
    <property type="nucleotide sequence ID" value="NZ_VFPO01000001.1"/>
</dbReference>
<evidence type="ECO:0000313" key="10">
    <source>
        <dbReference type="Proteomes" id="UP000316706"/>
    </source>
</evidence>
<evidence type="ECO:0000256" key="6">
    <source>
        <dbReference type="PIRNR" id="PIRNR000723"/>
    </source>
</evidence>
<evidence type="ECO:0000313" key="9">
    <source>
        <dbReference type="EMBL" id="TQM70032.1"/>
    </source>
</evidence>
<accession>A0A543IHJ4</accession>
<dbReference type="InterPro" id="IPR001048">
    <property type="entry name" value="Asp/Glu/Uridylate_kinase"/>
</dbReference>
<reference evidence="9 10" key="1">
    <citation type="submission" date="2019-06" db="EMBL/GenBank/DDBJ databases">
        <title>Sequencing the genomes of 1000 actinobacteria strains.</title>
        <authorList>
            <person name="Klenk H.-P."/>
        </authorList>
    </citation>
    <scope>NUCLEOTIDE SEQUENCE [LARGE SCALE GENOMIC DNA]</scope>
    <source>
        <strain evidence="9 10">DSM 45043</strain>
    </source>
</reference>
<evidence type="ECO:0000256" key="7">
    <source>
        <dbReference type="SAM" id="MobiDB-lite"/>
    </source>
</evidence>
<evidence type="ECO:0000256" key="1">
    <source>
        <dbReference type="ARBA" id="ARBA00011066"/>
    </source>
</evidence>
<dbReference type="GO" id="GO:0019546">
    <property type="term" value="P:L-arginine deiminase pathway"/>
    <property type="evidence" value="ECO:0007669"/>
    <property type="project" value="TreeGrafter"/>
</dbReference>
<dbReference type="Gene3D" id="3.40.1160.10">
    <property type="entry name" value="Acetylglutamate kinase-like"/>
    <property type="match status" value="1"/>
</dbReference>
<dbReference type="PANTHER" id="PTHR30409">
    <property type="entry name" value="CARBAMATE KINASE"/>
    <property type="match status" value="1"/>
</dbReference>
<dbReference type="PRINTS" id="PR01469">
    <property type="entry name" value="CARBMTKINASE"/>
</dbReference>
<evidence type="ECO:0000256" key="4">
    <source>
        <dbReference type="ARBA" id="ARBA00022777"/>
    </source>
</evidence>
<keyword evidence="4 6" id="KW-0418">Kinase</keyword>
<dbReference type="Proteomes" id="UP000316706">
    <property type="component" value="Unassembled WGS sequence"/>
</dbReference>
<protein>
    <recommendedName>
        <fullName evidence="2 6">Carbamate kinase</fullName>
    </recommendedName>
</protein>
<comment type="similarity">
    <text evidence="1 6">Belongs to the carbamate kinase family.</text>
</comment>
<feature type="domain" description="Aspartate/glutamate/uridylate kinase" evidence="8">
    <location>
        <begin position="16"/>
        <end position="305"/>
    </location>
</feature>
<dbReference type="GO" id="GO:0005829">
    <property type="term" value="C:cytosol"/>
    <property type="evidence" value="ECO:0007669"/>
    <property type="project" value="TreeGrafter"/>
</dbReference>
<dbReference type="NCBIfam" id="NF009007">
    <property type="entry name" value="PRK12352.1"/>
    <property type="match status" value="1"/>
</dbReference>
<evidence type="ECO:0000256" key="5">
    <source>
        <dbReference type="ARBA" id="ARBA00048467"/>
    </source>
</evidence>
<sequence length="334" mass="33799">MGWNCGEGGGALGGERILVALGGNAMTASDGSAAPDAQKAAIERAMAPVAELVAGGADVALTHGNGPQVGNLLIKNQLAAGVVPPVPLDWCGAQTQATIGMVIMNALERALAARGVSRPVATVVTRTLVDASDPAFADPAKPIGRYFPEADARRAMARGETWRPFGERGWRRVVASPEPLEILDADAAAALLEAGYVVVAAGGGGAPVVEADGTLRGVEAVIDKDLAAQLLARRLGAGVLVIATDVENAVAGFGTPRARPLHRTTPAELAELAAAGHFAGGSMGPKVEAVRRFVAAGGRRAAIASLARLGEAAHGRAGTVVEPEPRVGNDHQSS</sequence>
<dbReference type="PIRSF" id="PIRSF000723">
    <property type="entry name" value="Carbamate_kin"/>
    <property type="match status" value="1"/>
</dbReference>
<name>A0A543IHJ4_9ACTN</name>
<dbReference type="GO" id="GO:0008804">
    <property type="term" value="F:carbamate kinase activity"/>
    <property type="evidence" value="ECO:0007669"/>
    <property type="project" value="UniProtKB-EC"/>
</dbReference>
<dbReference type="CDD" id="cd04235">
    <property type="entry name" value="AAK_CK"/>
    <property type="match status" value="1"/>
</dbReference>
<keyword evidence="3 6" id="KW-0808">Transferase</keyword>
<dbReference type="PANTHER" id="PTHR30409:SF1">
    <property type="entry name" value="CARBAMATE KINASE-RELATED"/>
    <property type="match status" value="1"/>
</dbReference>
<dbReference type="SUPFAM" id="SSF53633">
    <property type="entry name" value="Carbamate kinase-like"/>
    <property type="match status" value="1"/>
</dbReference>
<dbReference type="InterPro" id="IPR003964">
    <property type="entry name" value="Carb_kinase"/>
</dbReference>
<comment type="caution">
    <text evidence="9">The sequence shown here is derived from an EMBL/GenBank/DDBJ whole genome shotgun (WGS) entry which is preliminary data.</text>
</comment>
<comment type="catalytic activity">
    <reaction evidence="5">
        <text>hydrogencarbonate + NH4(+) + ATP = carbamoyl phosphate + ADP + H2O + H(+)</text>
        <dbReference type="Rhea" id="RHEA:10152"/>
        <dbReference type="ChEBI" id="CHEBI:15377"/>
        <dbReference type="ChEBI" id="CHEBI:15378"/>
        <dbReference type="ChEBI" id="CHEBI:17544"/>
        <dbReference type="ChEBI" id="CHEBI:28938"/>
        <dbReference type="ChEBI" id="CHEBI:30616"/>
        <dbReference type="ChEBI" id="CHEBI:58228"/>
        <dbReference type="ChEBI" id="CHEBI:456216"/>
        <dbReference type="EC" id="2.7.2.2"/>
    </reaction>
</comment>
<gene>
    <name evidence="9" type="ORF">FHX41_3750</name>
</gene>
<evidence type="ECO:0000259" key="8">
    <source>
        <dbReference type="Pfam" id="PF00696"/>
    </source>
</evidence>
<feature type="compositionally biased region" description="Basic and acidic residues" evidence="7">
    <location>
        <begin position="323"/>
        <end position="334"/>
    </location>
</feature>
<proteinExistence type="inferred from homology"/>
<feature type="region of interest" description="Disordered" evidence="7">
    <location>
        <begin position="314"/>
        <end position="334"/>
    </location>
</feature>
<dbReference type="EMBL" id="VFPO01000001">
    <property type="protein sequence ID" value="TQM70032.1"/>
    <property type="molecule type" value="Genomic_DNA"/>
</dbReference>
<evidence type="ECO:0000256" key="3">
    <source>
        <dbReference type="ARBA" id="ARBA00022679"/>
    </source>
</evidence>
<dbReference type="AlphaFoldDB" id="A0A543IHJ4"/>
<dbReference type="InterPro" id="IPR036393">
    <property type="entry name" value="AceGlu_kinase-like_sf"/>
</dbReference>
<evidence type="ECO:0000256" key="2">
    <source>
        <dbReference type="ARBA" id="ARBA00013070"/>
    </source>
</evidence>
<dbReference type="FunFam" id="3.40.1160.10:FF:000007">
    <property type="entry name" value="Carbamate kinase"/>
    <property type="match status" value="1"/>
</dbReference>
<dbReference type="Pfam" id="PF00696">
    <property type="entry name" value="AA_kinase"/>
    <property type="match status" value="1"/>
</dbReference>
<organism evidence="9 10">
    <name type="scientific">Actinomadura hallensis</name>
    <dbReference type="NCBI Taxonomy" id="337895"/>
    <lineage>
        <taxon>Bacteria</taxon>
        <taxon>Bacillati</taxon>
        <taxon>Actinomycetota</taxon>
        <taxon>Actinomycetes</taxon>
        <taxon>Streptosporangiales</taxon>
        <taxon>Thermomonosporaceae</taxon>
        <taxon>Actinomadura</taxon>
    </lineage>
</organism>
<keyword evidence="10" id="KW-1185">Reference proteome</keyword>